<dbReference type="InterPro" id="IPR043504">
    <property type="entry name" value="Peptidase_S1_PA_chymotrypsin"/>
</dbReference>
<dbReference type="CDD" id="cd00190">
    <property type="entry name" value="Tryp_SPc"/>
    <property type="match status" value="1"/>
</dbReference>
<evidence type="ECO:0000256" key="5">
    <source>
        <dbReference type="ARBA" id="ARBA00022825"/>
    </source>
</evidence>
<sequence length="269" mass="29075">MKLFLLTLSVALALVAGSPTGLNRTQMLPRVTISEGPEGRIVNGYPAPEGKAPYIVGLFIRTDGSNSGAVGAGTIISNEWILTAAHCLTTDYVEIHYGSNWGWNGAYRQTVRRDNFISHPDWPAQGGRDIGLIRTPYVDFNALINKIPLPSMNEQNDRYQDTWCVACGWGGMDNGNLADWLQCIDVQIVSNSECNQAYGSVADTDMCTRHADGKSVCGGDSGGPLVTHDNARLVGVITFASTGCHNGPSGYTRVSDYLGWIRDHTGISY</sequence>
<dbReference type="PANTHER" id="PTHR24276">
    <property type="entry name" value="POLYSERASE-RELATED"/>
    <property type="match status" value="1"/>
</dbReference>
<dbReference type="RefSeq" id="XP_016975803.1">
    <property type="nucleotide sequence ID" value="XM_017120314.1"/>
</dbReference>
<dbReference type="GeneID" id="108042164"/>
<dbReference type="PRINTS" id="PR00722">
    <property type="entry name" value="CHYMOTRYPSIN"/>
</dbReference>
<evidence type="ECO:0000313" key="11">
    <source>
        <dbReference type="RefSeq" id="XP_016975803.1"/>
    </source>
</evidence>
<dbReference type="PROSITE" id="PS00135">
    <property type="entry name" value="TRYPSIN_SER"/>
    <property type="match status" value="1"/>
</dbReference>
<evidence type="ECO:0000256" key="6">
    <source>
        <dbReference type="ARBA" id="ARBA00023145"/>
    </source>
</evidence>
<keyword evidence="7" id="KW-1015">Disulfide bond</keyword>
<dbReference type="InterPro" id="IPR001314">
    <property type="entry name" value="Peptidase_S1A"/>
</dbReference>
<keyword evidence="3 9" id="KW-0732">Signal</keyword>
<comment type="similarity">
    <text evidence="1">Belongs to the peptidase S1 family.</text>
</comment>
<dbReference type="PROSITE" id="PS00134">
    <property type="entry name" value="TRYPSIN_HIS"/>
    <property type="match status" value="1"/>
</dbReference>
<dbReference type="GO" id="GO:0004252">
    <property type="term" value="F:serine-type endopeptidase activity"/>
    <property type="evidence" value="ECO:0007669"/>
    <property type="project" value="InterPro"/>
</dbReference>
<feature type="chain" id="PRO_5028355474" evidence="9">
    <location>
        <begin position="18"/>
        <end position="269"/>
    </location>
</feature>
<gene>
    <name evidence="11" type="primary">LOC108042164</name>
</gene>
<dbReference type="PANTHER" id="PTHR24276:SF96">
    <property type="entry name" value="PEPTIDASE S1 DOMAIN-CONTAINING PROTEIN"/>
    <property type="match status" value="1"/>
</dbReference>
<feature type="domain" description="Peptidase S1" evidence="10">
    <location>
        <begin position="41"/>
        <end position="266"/>
    </location>
</feature>
<evidence type="ECO:0000256" key="8">
    <source>
        <dbReference type="RuleBase" id="RU363034"/>
    </source>
</evidence>
<dbReference type="InterPro" id="IPR009003">
    <property type="entry name" value="Peptidase_S1_PA"/>
</dbReference>
<dbReference type="OrthoDB" id="6380398at2759"/>
<dbReference type="GO" id="GO:0006508">
    <property type="term" value="P:proteolysis"/>
    <property type="evidence" value="ECO:0007669"/>
    <property type="project" value="UniProtKB-KW"/>
</dbReference>
<reference evidence="11" key="1">
    <citation type="submission" date="2025-08" db="UniProtKB">
        <authorList>
            <consortium name="RefSeq"/>
        </authorList>
    </citation>
    <scope>IDENTIFICATION</scope>
</reference>
<evidence type="ECO:0000256" key="4">
    <source>
        <dbReference type="ARBA" id="ARBA00022801"/>
    </source>
</evidence>
<organism evidence="11">
    <name type="scientific">Drosophila rhopaloa</name>
    <name type="common">Fruit fly</name>
    <dbReference type="NCBI Taxonomy" id="1041015"/>
    <lineage>
        <taxon>Eukaryota</taxon>
        <taxon>Metazoa</taxon>
        <taxon>Ecdysozoa</taxon>
        <taxon>Arthropoda</taxon>
        <taxon>Hexapoda</taxon>
        <taxon>Insecta</taxon>
        <taxon>Pterygota</taxon>
        <taxon>Neoptera</taxon>
        <taxon>Endopterygota</taxon>
        <taxon>Diptera</taxon>
        <taxon>Brachycera</taxon>
        <taxon>Muscomorpha</taxon>
        <taxon>Ephydroidea</taxon>
        <taxon>Drosophilidae</taxon>
        <taxon>Drosophila</taxon>
        <taxon>Sophophora</taxon>
    </lineage>
</organism>
<feature type="signal peptide" evidence="9">
    <location>
        <begin position="1"/>
        <end position="17"/>
    </location>
</feature>
<dbReference type="AlphaFoldDB" id="A0A6P4ELB0"/>
<evidence type="ECO:0000259" key="10">
    <source>
        <dbReference type="PROSITE" id="PS50240"/>
    </source>
</evidence>
<dbReference type="InterPro" id="IPR033116">
    <property type="entry name" value="TRYPSIN_SER"/>
</dbReference>
<dbReference type="Pfam" id="PF00089">
    <property type="entry name" value="Trypsin"/>
    <property type="match status" value="1"/>
</dbReference>
<name>A0A6P4ELB0_DRORH</name>
<dbReference type="InterPro" id="IPR050430">
    <property type="entry name" value="Peptidase_S1"/>
</dbReference>
<protein>
    <submittedName>
        <fullName evidence="11">Serine proteases 1/2</fullName>
    </submittedName>
</protein>
<evidence type="ECO:0000256" key="3">
    <source>
        <dbReference type="ARBA" id="ARBA00022729"/>
    </source>
</evidence>
<keyword evidence="5 8" id="KW-0720">Serine protease</keyword>
<dbReference type="InterPro" id="IPR001254">
    <property type="entry name" value="Trypsin_dom"/>
</dbReference>
<keyword evidence="4 8" id="KW-0378">Hydrolase</keyword>
<keyword evidence="6" id="KW-0865">Zymogen</keyword>
<evidence type="ECO:0000256" key="2">
    <source>
        <dbReference type="ARBA" id="ARBA00022670"/>
    </source>
</evidence>
<evidence type="ECO:0000256" key="9">
    <source>
        <dbReference type="SAM" id="SignalP"/>
    </source>
</evidence>
<dbReference type="FunFam" id="2.40.10.10:FF:000164">
    <property type="entry name" value="Jonah 66Cii"/>
    <property type="match status" value="1"/>
</dbReference>
<dbReference type="Gene3D" id="2.40.10.10">
    <property type="entry name" value="Trypsin-like serine proteases"/>
    <property type="match status" value="1"/>
</dbReference>
<dbReference type="SMART" id="SM00020">
    <property type="entry name" value="Tryp_SPc"/>
    <property type="match status" value="1"/>
</dbReference>
<dbReference type="RefSeq" id="XP_016975803.2">
    <property type="nucleotide sequence ID" value="XM_017120314.2"/>
</dbReference>
<dbReference type="InterPro" id="IPR018114">
    <property type="entry name" value="TRYPSIN_HIS"/>
</dbReference>
<proteinExistence type="inferred from homology"/>
<accession>A0A6P4ELB0</accession>
<evidence type="ECO:0000256" key="1">
    <source>
        <dbReference type="ARBA" id="ARBA00007664"/>
    </source>
</evidence>
<keyword evidence="2 8" id="KW-0645">Protease</keyword>
<evidence type="ECO:0000256" key="7">
    <source>
        <dbReference type="ARBA" id="ARBA00023157"/>
    </source>
</evidence>
<dbReference type="SUPFAM" id="SSF50494">
    <property type="entry name" value="Trypsin-like serine proteases"/>
    <property type="match status" value="1"/>
</dbReference>
<dbReference type="PROSITE" id="PS50240">
    <property type="entry name" value="TRYPSIN_DOM"/>
    <property type="match status" value="1"/>
</dbReference>